<accession>A6NRD1</accession>
<gene>
    <name evidence="1" type="ORF">BACCAP_00759</name>
</gene>
<reference evidence="1 2" key="1">
    <citation type="submission" date="2007-04" db="EMBL/GenBank/DDBJ databases">
        <authorList>
            <person name="Fulton L."/>
            <person name="Clifton S."/>
            <person name="Fulton B."/>
            <person name="Xu J."/>
            <person name="Minx P."/>
            <person name="Pepin K.H."/>
            <person name="Johnson M."/>
            <person name="Thiruvilangam P."/>
            <person name="Bhonagiri V."/>
            <person name="Nash W.E."/>
            <person name="Mardis E.R."/>
            <person name="Wilson R.K."/>
        </authorList>
    </citation>
    <scope>NUCLEOTIDE SEQUENCE [LARGE SCALE GENOMIC DNA]</scope>
    <source>
        <strain evidence="1 2">ATCC 29799</strain>
    </source>
</reference>
<organism evidence="1 2">
    <name type="scientific">Pseudoflavonifractor capillosus ATCC 29799</name>
    <dbReference type="NCBI Taxonomy" id="411467"/>
    <lineage>
        <taxon>Bacteria</taxon>
        <taxon>Bacillati</taxon>
        <taxon>Bacillota</taxon>
        <taxon>Clostridia</taxon>
        <taxon>Eubacteriales</taxon>
        <taxon>Oscillospiraceae</taxon>
        <taxon>Pseudoflavonifractor</taxon>
    </lineage>
</organism>
<protein>
    <submittedName>
        <fullName evidence="1">Uncharacterized protein</fullName>
    </submittedName>
</protein>
<keyword evidence="2" id="KW-1185">Reference proteome</keyword>
<dbReference type="EMBL" id="AAXG02000005">
    <property type="protein sequence ID" value="EDN01627.1"/>
    <property type="molecule type" value="Genomic_DNA"/>
</dbReference>
<evidence type="ECO:0000313" key="1">
    <source>
        <dbReference type="EMBL" id="EDN01627.1"/>
    </source>
</evidence>
<reference evidence="1 2" key="2">
    <citation type="submission" date="2007-06" db="EMBL/GenBank/DDBJ databases">
        <title>Draft genome sequence of Pseudoflavonifractor capillosus ATCC 29799.</title>
        <authorList>
            <person name="Sudarsanam P."/>
            <person name="Ley R."/>
            <person name="Guruge J."/>
            <person name="Turnbaugh P.J."/>
            <person name="Mahowald M."/>
            <person name="Liep D."/>
            <person name="Gordon J."/>
        </authorList>
    </citation>
    <scope>NUCLEOTIDE SEQUENCE [LARGE SCALE GENOMIC DNA]</scope>
    <source>
        <strain evidence="1 2">ATCC 29799</strain>
    </source>
</reference>
<name>A6NRD1_9FIRM</name>
<proteinExistence type="predicted"/>
<evidence type="ECO:0000313" key="2">
    <source>
        <dbReference type="Proteomes" id="UP000003639"/>
    </source>
</evidence>
<sequence>MRLFAPISRAKIPDKNYLTKSYNRNILDQVKQRRTTT</sequence>
<comment type="caution">
    <text evidence="1">The sequence shown here is derived from an EMBL/GenBank/DDBJ whole genome shotgun (WGS) entry which is preliminary data.</text>
</comment>
<dbReference type="AlphaFoldDB" id="A6NRD1"/>
<dbReference type="Proteomes" id="UP000003639">
    <property type="component" value="Unassembled WGS sequence"/>
</dbReference>